<dbReference type="EMBL" id="JBHTKB010000002">
    <property type="protein sequence ID" value="MFD0914259.1"/>
    <property type="molecule type" value="Genomic_DNA"/>
</dbReference>
<dbReference type="Proteomes" id="UP001597128">
    <property type="component" value="Unassembled WGS sequence"/>
</dbReference>
<gene>
    <name evidence="1" type="ORF">ACFQ1Z_11920</name>
</gene>
<dbReference type="RefSeq" id="WP_379057862.1">
    <property type="nucleotide sequence ID" value="NZ_JBHTKB010000002.1"/>
</dbReference>
<evidence type="ECO:0008006" key="3">
    <source>
        <dbReference type="Google" id="ProtNLM"/>
    </source>
</evidence>
<accession>A0ABW3F719</accession>
<sequence length="507" mass="51262">MAKTEIAKKTRLVKIKKNGEVEIFSSVDHAVAGKATRVSVADGDRLCLETTDGEVIENIKVTREGQALTVAAANDSTQQFVLDGYFNSGLTDVEFVGPSGQLLFSSADAYAMHTLLPGQSASYMGHAGALGPAAGGDTTAGGWPSYAMPLAIAGGIGVAALAFGGGGGGGGSSAGSGGATPPAGNTVLGAFAAGPAVAGQNMEVSIYDKDGNLIKSTKMLDDGTFNMDLGSYTGLAIVRVDGKGGAADYQDEVSGVPTNLNANILAVINIASGVNKMSINPLTAIAAKMMGLEVVNDKLDFTKFDASKVNDKNAEVAKAFGLGGDVTKLDVTTAVDKNGSLQTPNDAGAVLAALSGMDAIYGGMQATIDALVKTVGGRLEKSILAEALMLGAAAAYVKLDLLPVGVIDVVSNLLNAANSSDGYSINKIAGDNIINAVDPEFKLGSEITFKVPPGKLAGDFEMWLPGASTKGAGTITIDASTNTATYTLTAAEASELNALSDGVKGFR</sequence>
<name>A0ABW3F719_9PROT</name>
<organism evidence="1 2">
    <name type="scientific">Methylophilus luteus</name>
    <dbReference type="NCBI Taxonomy" id="640108"/>
    <lineage>
        <taxon>Bacteria</taxon>
        <taxon>Pseudomonadati</taxon>
        <taxon>Pseudomonadota</taxon>
        <taxon>Betaproteobacteria</taxon>
        <taxon>Nitrosomonadales</taxon>
        <taxon>Methylophilaceae</taxon>
        <taxon>Methylophilus</taxon>
    </lineage>
</organism>
<proteinExistence type="predicted"/>
<protein>
    <recommendedName>
        <fullName evidence="3">BapA prefix-like domain-containing protein</fullName>
    </recommendedName>
</protein>
<comment type="caution">
    <text evidence="1">The sequence shown here is derived from an EMBL/GenBank/DDBJ whole genome shotgun (WGS) entry which is preliminary data.</text>
</comment>
<evidence type="ECO:0000313" key="2">
    <source>
        <dbReference type="Proteomes" id="UP001597128"/>
    </source>
</evidence>
<reference evidence="2" key="1">
    <citation type="journal article" date="2019" name="Int. J. Syst. Evol. Microbiol.">
        <title>The Global Catalogue of Microorganisms (GCM) 10K type strain sequencing project: providing services to taxonomists for standard genome sequencing and annotation.</title>
        <authorList>
            <consortium name="The Broad Institute Genomics Platform"/>
            <consortium name="The Broad Institute Genome Sequencing Center for Infectious Disease"/>
            <person name="Wu L."/>
            <person name="Ma J."/>
        </authorList>
    </citation>
    <scope>NUCLEOTIDE SEQUENCE [LARGE SCALE GENOMIC DNA]</scope>
    <source>
        <strain evidence="2">CCUG 58412</strain>
    </source>
</reference>
<keyword evidence="2" id="KW-1185">Reference proteome</keyword>
<evidence type="ECO:0000313" key="1">
    <source>
        <dbReference type="EMBL" id="MFD0914259.1"/>
    </source>
</evidence>